<sequence>MSLRAAFLDTLRQLGCNTDALMLIVVAALFYGFYYPAPYSQGHAQDVRLAVVDEARTPLSRQLVDLIEASPLAEVAARPANLAEARTLLVERKVDGVLLLPDRALEDALRGQDSGIALWINGTYLVRAKALGQAIQGAIVNTLNNEAKGRLGVSIEITDPVESQPLFNPNLEYGAYIFPAVTPVILQQTMLFGTAVLFAGRRRRGWNELGGQWLALSLVSFVLTLTYFGWFFAAQDIPRQAGIGALLIVALFAAGAISSFSLFASRLFPNARAALLLLIPTSLPIFFLSGATWPREAMPGWVSALGALLPSTHASRALLLTDQMGAPLSEALRPLTALVILTISFLVGSGLVSRFMTNPEELTP</sequence>
<evidence type="ECO:0000256" key="1">
    <source>
        <dbReference type="ARBA" id="ARBA00004651"/>
    </source>
</evidence>
<feature type="transmembrane region" description="Helical" evidence="6">
    <location>
        <begin position="275"/>
        <end position="294"/>
    </location>
</feature>
<accession>A0A1T5FCJ9</accession>
<dbReference type="RefSeq" id="WP_176141658.1">
    <property type="nucleotide sequence ID" value="NZ_FUYP01000032.1"/>
</dbReference>
<keyword evidence="4 6" id="KW-1133">Transmembrane helix</keyword>
<dbReference type="GO" id="GO:0140359">
    <property type="term" value="F:ABC-type transporter activity"/>
    <property type="evidence" value="ECO:0007669"/>
    <property type="project" value="InterPro"/>
</dbReference>
<dbReference type="Pfam" id="PF12698">
    <property type="entry name" value="ABC2_membrane_3"/>
    <property type="match status" value="1"/>
</dbReference>
<dbReference type="PANTHER" id="PTHR30294">
    <property type="entry name" value="MEMBRANE COMPONENT OF ABC TRANSPORTER YHHJ-RELATED"/>
    <property type="match status" value="1"/>
</dbReference>
<dbReference type="Proteomes" id="UP000190044">
    <property type="component" value="Unassembled WGS sequence"/>
</dbReference>
<dbReference type="Gene3D" id="3.40.1710.10">
    <property type="entry name" value="abc type-2 transporter like domain"/>
    <property type="match status" value="1"/>
</dbReference>
<feature type="transmembrane region" description="Helical" evidence="6">
    <location>
        <begin position="20"/>
        <end position="37"/>
    </location>
</feature>
<dbReference type="GO" id="GO:0005886">
    <property type="term" value="C:plasma membrane"/>
    <property type="evidence" value="ECO:0007669"/>
    <property type="project" value="UniProtKB-SubCell"/>
</dbReference>
<dbReference type="InterPro" id="IPR051449">
    <property type="entry name" value="ABC-2_transporter_component"/>
</dbReference>
<feature type="transmembrane region" description="Helical" evidence="6">
    <location>
        <begin position="176"/>
        <end position="199"/>
    </location>
</feature>
<keyword evidence="5 6" id="KW-0472">Membrane</keyword>
<name>A0A1T5FCJ9_9SPHN</name>
<evidence type="ECO:0000256" key="4">
    <source>
        <dbReference type="ARBA" id="ARBA00022989"/>
    </source>
</evidence>
<keyword evidence="9" id="KW-1185">Reference proteome</keyword>
<feature type="transmembrane region" description="Helical" evidence="6">
    <location>
        <begin position="243"/>
        <end position="263"/>
    </location>
</feature>
<feature type="transmembrane region" description="Helical" evidence="6">
    <location>
        <begin position="331"/>
        <end position="352"/>
    </location>
</feature>
<evidence type="ECO:0000313" key="8">
    <source>
        <dbReference type="EMBL" id="SKB93808.1"/>
    </source>
</evidence>
<dbReference type="AlphaFoldDB" id="A0A1T5FCJ9"/>
<comment type="subcellular location">
    <subcellularLocation>
        <location evidence="1">Cell membrane</location>
        <topology evidence="1">Multi-pass membrane protein</topology>
    </subcellularLocation>
</comment>
<evidence type="ECO:0000259" key="7">
    <source>
        <dbReference type="Pfam" id="PF12698"/>
    </source>
</evidence>
<keyword evidence="2" id="KW-1003">Cell membrane</keyword>
<gene>
    <name evidence="8" type="ORF">SAMN06295937_103226</name>
</gene>
<evidence type="ECO:0000256" key="3">
    <source>
        <dbReference type="ARBA" id="ARBA00022692"/>
    </source>
</evidence>
<protein>
    <submittedName>
        <fullName evidence="8">ABC-2 type transport system permease protein</fullName>
    </submittedName>
</protein>
<evidence type="ECO:0000256" key="6">
    <source>
        <dbReference type="SAM" id="Phobius"/>
    </source>
</evidence>
<feature type="domain" description="ABC-2 type transporter transmembrane" evidence="7">
    <location>
        <begin position="22"/>
        <end position="348"/>
    </location>
</feature>
<feature type="transmembrane region" description="Helical" evidence="6">
    <location>
        <begin position="211"/>
        <end position="231"/>
    </location>
</feature>
<reference evidence="9" key="1">
    <citation type="submission" date="2017-02" db="EMBL/GenBank/DDBJ databases">
        <authorList>
            <person name="Varghese N."/>
            <person name="Submissions S."/>
        </authorList>
    </citation>
    <scope>NUCLEOTIDE SEQUENCE [LARGE SCALE GENOMIC DNA]</scope>
    <source>
        <strain evidence="9">R11H</strain>
    </source>
</reference>
<evidence type="ECO:0000256" key="2">
    <source>
        <dbReference type="ARBA" id="ARBA00022475"/>
    </source>
</evidence>
<evidence type="ECO:0000313" key="9">
    <source>
        <dbReference type="Proteomes" id="UP000190044"/>
    </source>
</evidence>
<dbReference type="InterPro" id="IPR013525">
    <property type="entry name" value="ABC2_TM"/>
</dbReference>
<keyword evidence="3 6" id="KW-0812">Transmembrane</keyword>
<dbReference type="EMBL" id="FUYP01000032">
    <property type="protein sequence ID" value="SKB93808.1"/>
    <property type="molecule type" value="Genomic_DNA"/>
</dbReference>
<organism evidence="8 9">
    <name type="scientific">Sphingopyxis flava</name>
    <dbReference type="NCBI Taxonomy" id="1507287"/>
    <lineage>
        <taxon>Bacteria</taxon>
        <taxon>Pseudomonadati</taxon>
        <taxon>Pseudomonadota</taxon>
        <taxon>Alphaproteobacteria</taxon>
        <taxon>Sphingomonadales</taxon>
        <taxon>Sphingomonadaceae</taxon>
        <taxon>Sphingopyxis</taxon>
    </lineage>
</organism>
<evidence type="ECO:0000256" key="5">
    <source>
        <dbReference type="ARBA" id="ARBA00023136"/>
    </source>
</evidence>
<proteinExistence type="predicted"/>
<dbReference type="PANTHER" id="PTHR30294:SF46">
    <property type="entry name" value="ABC TRANSPORTER PERMEASE"/>
    <property type="match status" value="1"/>
</dbReference>